<dbReference type="OrthoDB" id="3365060at2759"/>
<name>A0A367K6L1_RHIST</name>
<dbReference type="PROSITE" id="PS51472">
    <property type="entry name" value="RRM_NUP35"/>
    <property type="match status" value="1"/>
</dbReference>
<dbReference type="Pfam" id="PF13634">
    <property type="entry name" value="Nucleoporin_FG"/>
    <property type="match status" value="2"/>
</dbReference>
<dbReference type="GO" id="GO:0051028">
    <property type="term" value="P:mRNA transport"/>
    <property type="evidence" value="ECO:0007669"/>
    <property type="project" value="UniProtKB-UniRule"/>
</dbReference>
<keyword evidence="5" id="KW-0539">Nucleus</keyword>
<feature type="region of interest" description="Disordered" evidence="6">
    <location>
        <begin position="1"/>
        <end position="61"/>
    </location>
</feature>
<evidence type="ECO:0000256" key="5">
    <source>
        <dbReference type="PROSITE-ProRule" id="PRU00804"/>
    </source>
</evidence>
<dbReference type="GO" id="GO:0015031">
    <property type="term" value="P:protein transport"/>
    <property type="evidence" value="ECO:0007669"/>
    <property type="project" value="UniProtKB-KW"/>
</dbReference>
<dbReference type="InterPro" id="IPR025574">
    <property type="entry name" value="Nucleoporin_FG_rpt"/>
</dbReference>
<feature type="compositionally biased region" description="Low complexity" evidence="6">
    <location>
        <begin position="138"/>
        <end position="149"/>
    </location>
</feature>
<evidence type="ECO:0000256" key="3">
    <source>
        <dbReference type="ARBA" id="ARBA00023010"/>
    </source>
</evidence>
<feature type="region of interest" description="Disordered" evidence="6">
    <location>
        <begin position="440"/>
        <end position="461"/>
    </location>
</feature>
<dbReference type="GO" id="GO:0005643">
    <property type="term" value="C:nuclear pore"/>
    <property type="evidence" value="ECO:0007669"/>
    <property type="project" value="UniProtKB-SubCell"/>
</dbReference>
<proteinExistence type="predicted"/>
<gene>
    <name evidence="8" type="ORF">CU098_005391</name>
</gene>
<keyword evidence="5" id="KW-0813">Transport</keyword>
<evidence type="ECO:0000256" key="2">
    <source>
        <dbReference type="ARBA" id="ARBA00022927"/>
    </source>
</evidence>
<evidence type="ECO:0000256" key="4">
    <source>
        <dbReference type="ARBA" id="ARBA00023132"/>
    </source>
</evidence>
<dbReference type="STRING" id="4846.A0A367K6L1"/>
<dbReference type="Gene3D" id="3.30.70.330">
    <property type="match status" value="1"/>
</dbReference>
<dbReference type="Proteomes" id="UP000253551">
    <property type="component" value="Unassembled WGS sequence"/>
</dbReference>
<reference evidence="8 9" key="1">
    <citation type="journal article" date="2018" name="G3 (Bethesda)">
        <title>Phylogenetic and Phylogenomic Definition of Rhizopus Species.</title>
        <authorList>
            <person name="Gryganskyi A.P."/>
            <person name="Golan J."/>
            <person name="Dolatabadi S."/>
            <person name="Mondo S."/>
            <person name="Robb S."/>
            <person name="Idnurm A."/>
            <person name="Muszewska A."/>
            <person name="Steczkiewicz K."/>
            <person name="Masonjones S."/>
            <person name="Liao H.L."/>
            <person name="Gajdeczka M.T."/>
            <person name="Anike F."/>
            <person name="Vuek A."/>
            <person name="Anishchenko I.M."/>
            <person name="Voigt K."/>
            <person name="de Hoog G.S."/>
            <person name="Smith M.E."/>
            <person name="Heitman J."/>
            <person name="Vilgalys R."/>
            <person name="Stajich J.E."/>
        </authorList>
    </citation>
    <scope>NUCLEOTIDE SEQUENCE [LARGE SCALE GENOMIC DNA]</scope>
    <source>
        <strain evidence="8 9">LSU 92-RS-03</strain>
    </source>
</reference>
<dbReference type="Pfam" id="PF05172">
    <property type="entry name" value="RRM_Nup35"/>
    <property type="match status" value="1"/>
</dbReference>
<dbReference type="AlphaFoldDB" id="A0A367K6L1"/>
<dbReference type="InterPro" id="IPR035979">
    <property type="entry name" value="RBD_domain_sf"/>
</dbReference>
<feature type="compositionally biased region" description="Polar residues" evidence="6">
    <location>
        <begin position="440"/>
        <end position="460"/>
    </location>
</feature>
<protein>
    <recommendedName>
        <fullName evidence="7">RRM Nup35-type domain-containing protein</fullName>
    </recommendedName>
</protein>
<feature type="compositionally biased region" description="Polar residues" evidence="6">
    <location>
        <begin position="125"/>
        <end position="137"/>
    </location>
</feature>
<organism evidence="8 9">
    <name type="scientific">Rhizopus stolonifer</name>
    <name type="common">Rhizopus nigricans</name>
    <dbReference type="NCBI Taxonomy" id="4846"/>
    <lineage>
        <taxon>Eukaryota</taxon>
        <taxon>Fungi</taxon>
        <taxon>Fungi incertae sedis</taxon>
        <taxon>Mucoromycota</taxon>
        <taxon>Mucoromycotina</taxon>
        <taxon>Mucoromycetes</taxon>
        <taxon>Mucorales</taxon>
        <taxon>Mucorineae</taxon>
        <taxon>Rhizopodaceae</taxon>
        <taxon>Rhizopus</taxon>
    </lineage>
</organism>
<feature type="region of interest" description="Disordered" evidence="6">
    <location>
        <begin position="125"/>
        <end position="149"/>
    </location>
</feature>
<dbReference type="SUPFAM" id="SSF54928">
    <property type="entry name" value="RNA-binding domain, RBD"/>
    <property type="match status" value="1"/>
</dbReference>
<evidence type="ECO:0000313" key="9">
    <source>
        <dbReference type="Proteomes" id="UP000253551"/>
    </source>
</evidence>
<keyword evidence="4 5" id="KW-0906">Nuclear pore complex</keyword>
<dbReference type="GO" id="GO:0003676">
    <property type="term" value="F:nucleic acid binding"/>
    <property type="evidence" value="ECO:0007669"/>
    <property type="project" value="InterPro"/>
</dbReference>
<keyword evidence="3" id="KW-0811">Translocation</keyword>
<accession>A0A367K6L1</accession>
<feature type="region of interest" description="Disordered" evidence="6">
    <location>
        <begin position="93"/>
        <end position="113"/>
    </location>
</feature>
<comment type="subcellular location">
    <subcellularLocation>
        <location evidence="1">Nucleus</location>
        <location evidence="1">Nuclear pore complex</location>
    </subcellularLocation>
</comment>
<evidence type="ECO:0000259" key="7">
    <source>
        <dbReference type="PROSITE" id="PS51472"/>
    </source>
</evidence>
<feature type="compositionally biased region" description="Polar residues" evidence="6">
    <location>
        <begin position="1"/>
        <end position="50"/>
    </location>
</feature>
<sequence length="475" mass="50629">MFGQATSQPAPSFSFGTPSSQPQQTGLFGATNTNTSAFGTTPASNTNTPNLFGATPATASSAATPSLFGATPAASSNTTTSSLFGAAPASSTTTPSLFGAPSTTSSTPSLFGATSSTTTPSLFGATSTTNSTPSLFGTTPASSSTTTTPSLFGANNTNASGTSLFSSTTAKPTTSLFGSGFDINNYIQDTKAPLFIVKPDSLTRTTVSVNNLLGNSRNVPVKQTPVAENTSINSSLAYNERNTVLPYYLLCTDKNMKSSNNQVSSGKKRALDNVGDEGRNVAMKTSKGVFVKPNRSSEGFNNSLSKLKEADRLPTESIKESDISSSRYTNRSLKTFDSPLTSTHQALFKERQKVRVFGYDASKTEEIIKYFSSLGDMLEAPFSQGNWITFHYVSHETALKAIECNGMIIDQDHMVGVTWDERAKEVEVLRLPQHTSDLYSSPFSSTHKQSQQTLQSTGNANKGFFDRLRENLMGW</sequence>
<comment type="caution">
    <text evidence="8">The sequence shown here is derived from an EMBL/GenBank/DDBJ whole genome shotgun (WGS) entry which is preliminary data.</text>
</comment>
<evidence type="ECO:0000256" key="1">
    <source>
        <dbReference type="ARBA" id="ARBA00004567"/>
    </source>
</evidence>
<dbReference type="InterPro" id="IPR007846">
    <property type="entry name" value="RRM_NUP35_dom"/>
</dbReference>
<keyword evidence="9" id="KW-1185">Reference proteome</keyword>
<dbReference type="InterPro" id="IPR012677">
    <property type="entry name" value="Nucleotide-bd_a/b_plait_sf"/>
</dbReference>
<evidence type="ECO:0000313" key="8">
    <source>
        <dbReference type="EMBL" id="RCH97805.1"/>
    </source>
</evidence>
<keyword evidence="5" id="KW-0509">mRNA transport</keyword>
<evidence type="ECO:0000256" key="6">
    <source>
        <dbReference type="SAM" id="MobiDB-lite"/>
    </source>
</evidence>
<dbReference type="EMBL" id="PJQM01002141">
    <property type="protein sequence ID" value="RCH97805.1"/>
    <property type="molecule type" value="Genomic_DNA"/>
</dbReference>
<keyword evidence="2" id="KW-0653">Protein transport</keyword>
<feature type="domain" description="RRM Nup35-type" evidence="7">
    <location>
        <begin position="348"/>
        <end position="427"/>
    </location>
</feature>